<dbReference type="Proteomes" id="UP000316416">
    <property type="component" value="Chromosome"/>
</dbReference>
<dbReference type="EMBL" id="CP045503">
    <property type="protein sequence ID" value="QPG57809.1"/>
    <property type="molecule type" value="Genomic_DNA"/>
</dbReference>
<dbReference type="Gene3D" id="3.40.190.10">
    <property type="entry name" value="Periplasmic binding protein-like II"/>
    <property type="match status" value="2"/>
</dbReference>
<keyword evidence="2" id="KW-1185">Reference proteome</keyword>
<accession>A0ABX6VBC1</accession>
<reference evidence="1" key="1">
    <citation type="submission" date="2021-07" db="EMBL/GenBank/DDBJ databases">
        <title>Shewanella sp. YLB-07 whole genome sequence.</title>
        <authorList>
            <person name="Yu L."/>
        </authorList>
    </citation>
    <scope>NUCLEOTIDE SEQUENCE</scope>
    <source>
        <strain evidence="1">YLB-08</strain>
    </source>
</reference>
<sequence>MLYRHYPILTFIFLILLPIENQADELSYLTISSQAEPFQIIGHANKGIITDILTEAVSDSDIQLNYYAYPFTRYIRMMHKGTHPNWISYGSPAWKEPAQLSIQSKNLSHEKLFDVTHVLVIRDDSDFRVNSIDDLFDVTLVTLTGFNYPGLDQYLVDHKIEHIEVSSHKRALAIIENRRAVAFIAMKKRAMYSIKVDKFTPSHFKFINFSNIIPSYAIHFSYSDGVKAKTKQEIDKALVSMKESGRIEQIISFYLRQSER</sequence>
<dbReference type="RefSeq" id="WP_142870758.1">
    <property type="nucleotide sequence ID" value="NZ_CP045503.2"/>
</dbReference>
<proteinExistence type="predicted"/>
<dbReference type="SUPFAM" id="SSF53850">
    <property type="entry name" value="Periplasmic binding protein-like II"/>
    <property type="match status" value="1"/>
</dbReference>
<protein>
    <submittedName>
        <fullName evidence="1">Transporter substrate-binding domain-containing protein</fullName>
    </submittedName>
</protein>
<evidence type="ECO:0000313" key="2">
    <source>
        <dbReference type="Proteomes" id="UP000316416"/>
    </source>
</evidence>
<evidence type="ECO:0000313" key="1">
    <source>
        <dbReference type="EMBL" id="QPG57809.1"/>
    </source>
</evidence>
<gene>
    <name evidence="1" type="ORF">FM038_010355</name>
</gene>
<name>A0ABX6VBC1_9GAMM</name>
<organism evidence="1 2">
    <name type="scientific">Shewanella eurypsychrophilus</name>
    <dbReference type="NCBI Taxonomy" id="2593656"/>
    <lineage>
        <taxon>Bacteria</taxon>
        <taxon>Pseudomonadati</taxon>
        <taxon>Pseudomonadota</taxon>
        <taxon>Gammaproteobacteria</taxon>
        <taxon>Alteromonadales</taxon>
        <taxon>Shewanellaceae</taxon>
        <taxon>Shewanella</taxon>
    </lineage>
</organism>